<evidence type="ECO:0000313" key="11">
    <source>
        <dbReference type="EMBL" id="PKI78166.1"/>
    </source>
</evidence>
<keyword evidence="5 8" id="KW-1133">Transmembrane helix</keyword>
<evidence type="ECO:0000256" key="8">
    <source>
        <dbReference type="RuleBase" id="RU280816"/>
    </source>
</evidence>
<comment type="function">
    <text evidence="8">May be involved in modulation of pathogen defense and leaf cell death.</text>
</comment>
<feature type="transmembrane region" description="Helical" evidence="10">
    <location>
        <begin position="424"/>
        <end position="445"/>
    </location>
</feature>
<dbReference type="GO" id="GO:0006952">
    <property type="term" value="P:defense response"/>
    <property type="evidence" value="ECO:0007669"/>
    <property type="project" value="UniProtKB-KW"/>
</dbReference>
<evidence type="ECO:0000256" key="5">
    <source>
        <dbReference type="ARBA" id="ARBA00022989"/>
    </source>
</evidence>
<evidence type="ECO:0000256" key="2">
    <source>
        <dbReference type="ARBA" id="ARBA00006574"/>
    </source>
</evidence>
<dbReference type="GO" id="GO:0005516">
    <property type="term" value="F:calmodulin binding"/>
    <property type="evidence" value="ECO:0007669"/>
    <property type="project" value="UniProtKB-KW"/>
</dbReference>
<organism evidence="11 12">
    <name type="scientific">Punica granatum</name>
    <name type="common">Pomegranate</name>
    <dbReference type="NCBI Taxonomy" id="22663"/>
    <lineage>
        <taxon>Eukaryota</taxon>
        <taxon>Viridiplantae</taxon>
        <taxon>Streptophyta</taxon>
        <taxon>Embryophyta</taxon>
        <taxon>Tracheophyta</taxon>
        <taxon>Spermatophyta</taxon>
        <taxon>Magnoliopsida</taxon>
        <taxon>eudicotyledons</taxon>
        <taxon>Gunneridae</taxon>
        <taxon>Pentapetalae</taxon>
        <taxon>rosids</taxon>
        <taxon>malvids</taxon>
        <taxon>Myrtales</taxon>
        <taxon>Lythraceae</taxon>
        <taxon>Punica</taxon>
    </lineage>
</organism>
<evidence type="ECO:0000256" key="9">
    <source>
        <dbReference type="SAM" id="MobiDB-lite"/>
    </source>
</evidence>
<feature type="region of interest" description="Disordered" evidence="9">
    <location>
        <begin position="480"/>
        <end position="518"/>
    </location>
</feature>
<keyword evidence="8" id="KW-0112">Calmodulin-binding</keyword>
<reference evidence="11 12" key="1">
    <citation type="submission" date="2017-11" db="EMBL/GenBank/DDBJ databases">
        <title>De-novo sequencing of pomegranate (Punica granatum L.) genome.</title>
        <authorList>
            <person name="Akparov Z."/>
            <person name="Amiraslanov A."/>
            <person name="Hajiyeva S."/>
            <person name="Abbasov M."/>
            <person name="Kaur K."/>
            <person name="Hamwieh A."/>
            <person name="Solovyev V."/>
            <person name="Salamov A."/>
            <person name="Braich B."/>
            <person name="Kosarev P."/>
            <person name="Mahmoud A."/>
            <person name="Hajiyev E."/>
            <person name="Babayeva S."/>
            <person name="Izzatullayeva V."/>
            <person name="Mammadov A."/>
            <person name="Mammadov A."/>
            <person name="Sharifova S."/>
            <person name="Ojaghi J."/>
            <person name="Eynullazada K."/>
            <person name="Bayramov B."/>
            <person name="Abdulazimova A."/>
            <person name="Shahmuradov I."/>
        </authorList>
    </citation>
    <scope>NUCLEOTIDE SEQUENCE [LARGE SCALE GENOMIC DNA]</scope>
    <source>
        <strain evidence="12">cv. AG2017</strain>
        <tissue evidence="11">Leaf</tissue>
    </source>
</reference>
<comment type="similarity">
    <text evidence="2 8">Belongs to the MLO family.</text>
</comment>
<evidence type="ECO:0000256" key="3">
    <source>
        <dbReference type="ARBA" id="ARBA00022692"/>
    </source>
</evidence>
<feature type="transmembrane region" description="Helical" evidence="10">
    <location>
        <begin position="297"/>
        <end position="316"/>
    </location>
</feature>
<feature type="transmembrane region" description="Helical" evidence="10">
    <location>
        <begin position="12"/>
        <end position="29"/>
    </location>
</feature>
<feature type="transmembrane region" description="Helical" evidence="10">
    <location>
        <begin position="173"/>
        <end position="194"/>
    </location>
</feature>
<comment type="subcellular location">
    <subcellularLocation>
        <location evidence="1 8">Membrane</location>
        <topology evidence="1 8">Multi-pass membrane protein</topology>
    </subcellularLocation>
</comment>
<dbReference type="InterPro" id="IPR004326">
    <property type="entry name" value="Mlo"/>
</dbReference>
<protein>
    <recommendedName>
        <fullName evidence="8">MLO-like protein</fullName>
    </recommendedName>
</protein>
<keyword evidence="7 8" id="KW-0568">Pathogenesis-related protein</keyword>
<keyword evidence="12" id="KW-1185">Reference proteome</keyword>
<dbReference type="EMBL" id="PGOL01000060">
    <property type="protein sequence ID" value="PKI78166.1"/>
    <property type="molecule type" value="Genomic_DNA"/>
</dbReference>
<dbReference type="STRING" id="22663.A0A2I0LD76"/>
<evidence type="ECO:0000256" key="10">
    <source>
        <dbReference type="SAM" id="Phobius"/>
    </source>
</evidence>
<dbReference type="PANTHER" id="PTHR31942">
    <property type="entry name" value="MLO-LIKE PROTEIN 1"/>
    <property type="match status" value="1"/>
</dbReference>
<evidence type="ECO:0000256" key="4">
    <source>
        <dbReference type="ARBA" id="ARBA00022821"/>
    </source>
</evidence>
<evidence type="ECO:0000313" key="12">
    <source>
        <dbReference type="Proteomes" id="UP000233551"/>
    </source>
</evidence>
<feature type="compositionally biased region" description="Low complexity" evidence="9">
    <location>
        <begin position="481"/>
        <end position="494"/>
    </location>
</feature>
<dbReference type="Proteomes" id="UP000233551">
    <property type="component" value="Unassembled WGS sequence"/>
</dbReference>
<evidence type="ECO:0000256" key="7">
    <source>
        <dbReference type="ARBA" id="ARBA00023265"/>
    </source>
</evidence>
<gene>
    <name evidence="8" type="primary">MLO</name>
    <name evidence="11" type="ORF">CRG98_001494</name>
</gene>
<evidence type="ECO:0000256" key="1">
    <source>
        <dbReference type="ARBA" id="ARBA00004141"/>
    </source>
</evidence>
<evidence type="ECO:0000256" key="6">
    <source>
        <dbReference type="ARBA" id="ARBA00023136"/>
    </source>
</evidence>
<proteinExistence type="inferred from homology"/>
<feature type="transmembrane region" description="Helical" evidence="10">
    <location>
        <begin position="49"/>
        <end position="66"/>
    </location>
</feature>
<keyword evidence="3 8" id="KW-0812">Transmembrane</keyword>
<dbReference type="GO" id="GO:0016020">
    <property type="term" value="C:membrane"/>
    <property type="evidence" value="ECO:0007669"/>
    <property type="project" value="UniProtKB-SubCell"/>
</dbReference>
<dbReference type="AlphaFoldDB" id="A0A2I0LD76"/>
<dbReference type="Pfam" id="PF03094">
    <property type="entry name" value="Mlo"/>
    <property type="match status" value="2"/>
</dbReference>
<comment type="caution">
    <text evidence="11">The sequence shown here is derived from an EMBL/GenBank/DDBJ whole genome shotgun (WGS) entry which is preliminary data.</text>
</comment>
<keyword evidence="6 8" id="KW-0472">Membrane</keyword>
<feature type="transmembrane region" description="Helical" evidence="10">
    <location>
        <begin position="381"/>
        <end position="404"/>
    </location>
</feature>
<comment type="domain">
    <text evidence="8">The C-terminus contains a calmodulin-binding domain, which binds calmodulin in a calcium-dependent fashion.</text>
</comment>
<dbReference type="PANTHER" id="PTHR31942:SF74">
    <property type="entry name" value="MLO-LIKE PROTEIN 15"/>
    <property type="match status" value="1"/>
</dbReference>
<keyword evidence="4 8" id="KW-0611">Plant defense</keyword>
<sequence length="518" mass="58661">MAVAGETTLEHTPTWVVAAVCSVIVAISLGVERLLHYTGKAIHFSPPYSSPYSLYICAVFVSCLYLKKKGQKPLFEALLKIKEELMLLGFISLLLTVFQDRIATICISEKASKEWLPCKLEEDAASTTSHFQAFFSSPGTSRRLLAEASSSTTSYCATKGMVPLLSATALHHLHIFIFVLAVTHVIICVLTILFGGAKIRQWRIWEDAIQKSESNPEDELKKFTHVQDHAFIRNRFLGIGKDLALLGWVHSFFKQFYASVTRSDYITLRLGFIMTHCRGNPKFNFHKYMIRALEADFKRVVGISWYLWIFVVVFLSLNVAGWHAYFYIAFIPCVLLLAVGTKLEHVINQLAHEVAEKHVAIEGDLVVQPSDNHFWFHRPKIVLYLIHIILFQNAFELAFFFFILVQYKFKSCIMGPIGYIIPRLVIGAFVQFLCSYSTLPLYAIVTQMGSSFKKAIFDEHIQEGITVWAQHARKNQMLKKAANASSHTNNNSQAGTKEAEMVLVDKDKEEAEGSQTRN</sequence>
<name>A0A2I0LD76_PUNGR</name>
<accession>A0A2I0LD76</accession>
<feature type="compositionally biased region" description="Basic and acidic residues" evidence="9">
    <location>
        <begin position="497"/>
        <end position="511"/>
    </location>
</feature>